<evidence type="ECO:0000313" key="2">
    <source>
        <dbReference type="EMBL" id="CAK9013819.1"/>
    </source>
</evidence>
<comment type="caution">
    <text evidence="2">The sequence shown here is derived from an EMBL/GenBank/DDBJ whole genome shotgun (WGS) entry which is preliminary data.</text>
</comment>
<name>A0ABP0JHK1_9DINO</name>
<dbReference type="Gene3D" id="2.40.70.10">
    <property type="entry name" value="Acid Proteases"/>
    <property type="match status" value="1"/>
</dbReference>
<protein>
    <submittedName>
        <fullName evidence="2">Uncharacterized protein</fullName>
    </submittedName>
</protein>
<reference evidence="2 3" key="1">
    <citation type="submission" date="2024-02" db="EMBL/GenBank/DDBJ databases">
        <authorList>
            <person name="Chen Y."/>
            <person name="Shah S."/>
            <person name="Dougan E. K."/>
            <person name="Thang M."/>
            <person name="Chan C."/>
        </authorList>
    </citation>
    <scope>NUCLEOTIDE SEQUENCE [LARGE SCALE GENOMIC DNA]</scope>
</reference>
<sequence length="601" mass="66663">MSSANESTGLRTFSGDTEDAKEYKRWRTWVTNKILTLGDKVPDNAKGAYVYTLLAGKALECVEHLEQSAYQKAGGEKIIFELLDQRFPQKDQSDEMSEALTEVFQLRAHEGESLKAWVSRATELFDRVKRKVNVAFPEEARGWIILHRAGLTEEQKAVILSRSLGVLKREEIGRAMRSCYPELIIGKKRKGGESGAAFVEDFVAMVESQSSWLSLQLLRERREVHKTVNTAPVSSPTLNIEQLLVSSPGYGVLDSGCGRSIVGALTLKEFEPLWQARGWTIPVPFAQTNHLKFGNGQKETTQLSVRVPVQLGGRPGTIKAAIVQGSAPLLISRNALRTLKAVIDFSASELIIFDERVKVPLLTNQAGQFTVDLLGEQDVALEPFAEELSLAVETLPVHQLRQLESQEEATQLRALFRKAMQHGIEPVEALGGFPHVDDFELVGTMSDAAKRQSDGQYPVHSKANRKLPMPMPSTSEDVDKQDGCYATSATNLPYPSSSEVPLPNSSLPPFPPGVTNTEQWGRSIINFGKYKGKNISYIELLSSTSEDMRSYVKWCSSRQSTAGGELKDLTSFMRRYEMENSHSALIRGELIPGTTARRSFK</sequence>
<accession>A0ABP0JHK1</accession>
<dbReference type="Proteomes" id="UP001642484">
    <property type="component" value="Unassembled WGS sequence"/>
</dbReference>
<dbReference type="InterPro" id="IPR021109">
    <property type="entry name" value="Peptidase_aspartic_dom_sf"/>
</dbReference>
<proteinExistence type="predicted"/>
<gene>
    <name evidence="2" type="ORF">CCMP2556_LOCUS11441</name>
</gene>
<dbReference type="EMBL" id="CAXAMN010005446">
    <property type="protein sequence ID" value="CAK9013819.1"/>
    <property type="molecule type" value="Genomic_DNA"/>
</dbReference>
<evidence type="ECO:0000313" key="3">
    <source>
        <dbReference type="Proteomes" id="UP001642484"/>
    </source>
</evidence>
<organism evidence="2 3">
    <name type="scientific">Durusdinium trenchii</name>
    <dbReference type="NCBI Taxonomy" id="1381693"/>
    <lineage>
        <taxon>Eukaryota</taxon>
        <taxon>Sar</taxon>
        <taxon>Alveolata</taxon>
        <taxon>Dinophyceae</taxon>
        <taxon>Suessiales</taxon>
        <taxon>Symbiodiniaceae</taxon>
        <taxon>Durusdinium</taxon>
    </lineage>
</organism>
<keyword evidence="3" id="KW-1185">Reference proteome</keyword>
<feature type="region of interest" description="Disordered" evidence="1">
    <location>
        <begin position="450"/>
        <end position="479"/>
    </location>
</feature>
<evidence type="ECO:0000256" key="1">
    <source>
        <dbReference type="SAM" id="MobiDB-lite"/>
    </source>
</evidence>